<dbReference type="PANTHER" id="PTHR48081:SF8">
    <property type="entry name" value="ALPHA_BETA HYDROLASE FOLD-3 DOMAIN-CONTAINING PROTEIN-RELATED"/>
    <property type="match status" value="1"/>
</dbReference>
<dbReference type="EMBL" id="QGTX01000001">
    <property type="protein sequence ID" value="PWW23938.1"/>
    <property type="molecule type" value="Genomic_DNA"/>
</dbReference>
<organism evidence="3 4">
    <name type="scientific">Geodermatophilus normandii</name>
    <dbReference type="NCBI Taxonomy" id="1137989"/>
    <lineage>
        <taxon>Bacteria</taxon>
        <taxon>Bacillati</taxon>
        <taxon>Actinomycetota</taxon>
        <taxon>Actinomycetes</taxon>
        <taxon>Geodermatophilales</taxon>
        <taxon>Geodermatophilaceae</taxon>
        <taxon>Geodermatophilus</taxon>
    </lineage>
</organism>
<accession>A0A317QJQ2</accession>
<evidence type="ECO:0000259" key="2">
    <source>
        <dbReference type="Pfam" id="PF07859"/>
    </source>
</evidence>
<gene>
    <name evidence="3" type="ORF">JD79_03115</name>
</gene>
<dbReference type="Proteomes" id="UP000246661">
    <property type="component" value="Unassembled WGS sequence"/>
</dbReference>
<name>A0A317QJQ2_9ACTN</name>
<dbReference type="Pfam" id="PF07859">
    <property type="entry name" value="Abhydrolase_3"/>
    <property type="match status" value="1"/>
</dbReference>
<dbReference type="Gene3D" id="3.40.50.1820">
    <property type="entry name" value="alpha/beta hydrolase"/>
    <property type="match status" value="1"/>
</dbReference>
<dbReference type="InterPro" id="IPR050300">
    <property type="entry name" value="GDXG_lipolytic_enzyme"/>
</dbReference>
<dbReference type="AlphaFoldDB" id="A0A317QJQ2"/>
<reference evidence="4" key="1">
    <citation type="submission" date="2018-05" db="EMBL/GenBank/DDBJ databases">
        <authorList>
            <person name="Klenk H.-P."/>
            <person name="Huntemann M."/>
            <person name="Clum A."/>
            <person name="Pillay M."/>
            <person name="Palaniappan K."/>
            <person name="Varghese N."/>
            <person name="Mikhailova N."/>
            <person name="Stamatis D."/>
            <person name="Reddy T."/>
            <person name="Daum C."/>
            <person name="Shapiro N."/>
            <person name="Ivanova N."/>
            <person name="Kyrpides N."/>
            <person name="Woyke T."/>
        </authorList>
    </citation>
    <scope>NUCLEOTIDE SEQUENCE [LARGE SCALE GENOMIC DNA]</scope>
    <source>
        <strain evidence="4">DSM 45417</strain>
    </source>
</reference>
<sequence>MTTPRSAATLAVLAGLAAAVVRRARTVAAVAPELRQPDLWLPLSIGSPLELRLGRRLFGARVTEPVAGVRVTRSDVPGGQDVFVYEPAERTGGALLWVHGGGTVLGRPEGDHELASRVARDLGIVVVSARYRLAPEHPFPAALDDLAAALRDLHARAGDLGVDPARIAVGGASAGGGLAAALAQRATDEGVPVAFQLLVYPMLDDRTVLRPGTSARGRLVWTPRSNRWAWTAYLGHPPRADEPRPYAVPARRLDLSGLPPAWIGVGDLDLFHDEDVAYARRLQAAGVPAELHVEPGMYHAAELELQTTVASMRAFRQRLVDALGAAVRSRAA</sequence>
<dbReference type="RefSeq" id="WP_110006236.1">
    <property type="nucleotide sequence ID" value="NZ_QGTX01000001.1"/>
</dbReference>
<evidence type="ECO:0000313" key="3">
    <source>
        <dbReference type="EMBL" id="PWW23938.1"/>
    </source>
</evidence>
<comment type="caution">
    <text evidence="3">The sequence shown here is derived from an EMBL/GenBank/DDBJ whole genome shotgun (WGS) entry which is preliminary data.</text>
</comment>
<dbReference type="InterPro" id="IPR013094">
    <property type="entry name" value="AB_hydrolase_3"/>
</dbReference>
<dbReference type="OrthoDB" id="3181909at2"/>
<dbReference type="PANTHER" id="PTHR48081">
    <property type="entry name" value="AB HYDROLASE SUPERFAMILY PROTEIN C4A8.06C"/>
    <property type="match status" value="1"/>
</dbReference>
<dbReference type="InterPro" id="IPR029058">
    <property type="entry name" value="AB_hydrolase_fold"/>
</dbReference>
<keyword evidence="1" id="KW-0378">Hydrolase</keyword>
<dbReference type="GO" id="GO:0016787">
    <property type="term" value="F:hydrolase activity"/>
    <property type="evidence" value="ECO:0007669"/>
    <property type="project" value="UniProtKB-KW"/>
</dbReference>
<keyword evidence="4" id="KW-1185">Reference proteome</keyword>
<evidence type="ECO:0000256" key="1">
    <source>
        <dbReference type="ARBA" id="ARBA00022801"/>
    </source>
</evidence>
<evidence type="ECO:0000313" key="4">
    <source>
        <dbReference type="Proteomes" id="UP000246661"/>
    </source>
</evidence>
<protein>
    <submittedName>
        <fullName evidence="3">Acetyl esterase/lipase</fullName>
    </submittedName>
</protein>
<dbReference type="SUPFAM" id="SSF53474">
    <property type="entry name" value="alpha/beta-Hydrolases"/>
    <property type="match status" value="1"/>
</dbReference>
<feature type="domain" description="Alpha/beta hydrolase fold-3" evidence="2">
    <location>
        <begin position="95"/>
        <end position="301"/>
    </location>
</feature>
<proteinExistence type="predicted"/>